<dbReference type="InterPro" id="IPR008979">
    <property type="entry name" value="Galactose-bd-like_sf"/>
</dbReference>
<keyword evidence="2" id="KW-0645">Protease</keyword>
<evidence type="ECO:0000256" key="3">
    <source>
        <dbReference type="ARBA" id="ARBA00022801"/>
    </source>
</evidence>
<evidence type="ECO:0000313" key="6">
    <source>
        <dbReference type="EMBL" id="CAL4066188.1"/>
    </source>
</evidence>
<evidence type="ECO:0000313" key="7">
    <source>
        <dbReference type="Proteomes" id="UP001497623"/>
    </source>
</evidence>
<sequence>MMDAYGMVQLAKNWTSVPTQRKCEVEAPHIDKLIPQKSFVTLELEVKDCPGVNYLEHVQAKVSLTADRRGEIEIYLTSPAGTKSTLLAQRPHDSSRSGFH</sequence>
<organism evidence="6 7">
    <name type="scientific">Meganyctiphanes norvegica</name>
    <name type="common">Northern krill</name>
    <name type="synonym">Thysanopoda norvegica</name>
    <dbReference type="NCBI Taxonomy" id="48144"/>
    <lineage>
        <taxon>Eukaryota</taxon>
        <taxon>Metazoa</taxon>
        <taxon>Ecdysozoa</taxon>
        <taxon>Arthropoda</taxon>
        <taxon>Crustacea</taxon>
        <taxon>Multicrustacea</taxon>
        <taxon>Malacostraca</taxon>
        <taxon>Eumalacostraca</taxon>
        <taxon>Eucarida</taxon>
        <taxon>Euphausiacea</taxon>
        <taxon>Euphausiidae</taxon>
        <taxon>Meganyctiphanes</taxon>
    </lineage>
</organism>
<comment type="caution">
    <text evidence="6">The sequence shown here is derived from an EMBL/GenBank/DDBJ whole genome shotgun (WGS) entry which is preliminary data.</text>
</comment>
<gene>
    <name evidence="6" type="ORF">MNOR_LOCUS5435</name>
</gene>
<dbReference type="PROSITE" id="PS51829">
    <property type="entry name" value="P_HOMO_B"/>
    <property type="match status" value="1"/>
</dbReference>
<evidence type="ECO:0000256" key="1">
    <source>
        <dbReference type="ARBA" id="ARBA00005325"/>
    </source>
</evidence>
<keyword evidence="4" id="KW-0720">Serine protease</keyword>
<dbReference type="Proteomes" id="UP001497623">
    <property type="component" value="Unassembled WGS sequence"/>
</dbReference>
<dbReference type="PANTHER" id="PTHR42884">
    <property type="entry name" value="PROPROTEIN CONVERTASE SUBTILISIN/KEXIN-RELATED"/>
    <property type="match status" value="1"/>
</dbReference>
<protein>
    <recommendedName>
        <fullName evidence="5">P/Homo B domain-containing protein</fullName>
    </recommendedName>
</protein>
<keyword evidence="3" id="KW-0378">Hydrolase</keyword>
<proteinExistence type="inferred from homology"/>
<comment type="similarity">
    <text evidence="1">Belongs to the peptidase S8 family. Furin subfamily.</text>
</comment>
<evidence type="ECO:0000256" key="4">
    <source>
        <dbReference type="ARBA" id="ARBA00022825"/>
    </source>
</evidence>
<accession>A0AAV2PW41</accession>
<dbReference type="AlphaFoldDB" id="A0AAV2PW41"/>
<feature type="domain" description="P/Homo B" evidence="5">
    <location>
        <begin position="16"/>
        <end position="100"/>
    </location>
</feature>
<dbReference type="GO" id="GO:0016486">
    <property type="term" value="P:peptide hormone processing"/>
    <property type="evidence" value="ECO:0007669"/>
    <property type="project" value="TreeGrafter"/>
</dbReference>
<name>A0AAV2PW41_MEGNR</name>
<dbReference type="Gene3D" id="2.60.120.260">
    <property type="entry name" value="Galactose-binding domain-like"/>
    <property type="match status" value="1"/>
</dbReference>
<evidence type="ECO:0000256" key="2">
    <source>
        <dbReference type="ARBA" id="ARBA00022670"/>
    </source>
</evidence>
<evidence type="ECO:0000259" key="5">
    <source>
        <dbReference type="PROSITE" id="PS51829"/>
    </source>
</evidence>
<keyword evidence="7" id="KW-1185">Reference proteome</keyword>
<dbReference type="InterPro" id="IPR002884">
    <property type="entry name" value="P_dom"/>
</dbReference>
<dbReference type="Pfam" id="PF01483">
    <property type="entry name" value="P_proprotein"/>
    <property type="match status" value="1"/>
</dbReference>
<dbReference type="EMBL" id="CAXKWB010002094">
    <property type="protein sequence ID" value="CAL4066188.1"/>
    <property type="molecule type" value="Genomic_DNA"/>
</dbReference>
<dbReference type="GO" id="GO:0004252">
    <property type="term" value="F:serine-type endopeptidase activity"/>
    <property type="evidence" value="ECO:0007669"/>
    <property type="project" value="InterPro"/>
</dbReference>
<reference evidence="6 7" key="1">
    <citation type="submission" date="2024-05" db="EMBL/GenBank/DDBJ databases">
        <authorList>
            <person name="Wallberg A."/>
        </authorList>
    </citation>
    <scope>NUCLEOTIDE SEQUENCE [LARGE SCALE GENOMIC DNA]</scope>
</reference>
<dbReference type="GO" id="GO:0000139">
    <property type="term" value="C:Golgi membrane"/>
    <property type="evidence" value="ECO:0007669"/>
    <property type="project" value="TreeGrafter"/>
</dbReference>
<dbReference type="SUPFAM" id="SSF49785">
    <property type="entry name" value="Galactose-binding domain-like"/>
    <property type="match status" value="1"/>
</dbReference>
<feature type="non-terminal residue" evidence="6">
    <location>
        <position position="100"/>
    </location>
</feature>
<dbReference type="GO" id="GO:0005802">
    <property type="term" value="C:trans-Golgi network"/>
    <property type="evidence" value="ECO:0007669"/>
    <property type="project" value="TreeGrafter"/>
</dbReference>
<dbReference type="PANTHER" id="PTHR42884:SF3">
    <property type="entry name" value="FURIN-LIKE PROTEASE 1, ISOFORMS 1_1-X_2"/>
    <property type="match status" value="1"/>
</dbReference>